<dbReference type="GO" id="GO:0046933">
    <property type="term" value="F:proton-transporting ATP synthase activity, rotational mechanism"/>
    <property type="evidence" value="ECO:0007669"/>
    <property type="project" value="UniProtKB-UniRule"/>
</dbReference>
<gene>
    <name evidence="8" type="primary">atpH</name>
    <name evidence="9" type="ORF">HC352_01775</name>
</gene>
<reference evidence="9 10" key="1">
    <citation type="submission" date="2020-03" db="EMBL/GenBank/DDBJ databases">
        <title>Complete genome of Arcanobacterium buesumensis sp. nov. strain 2701.</title>
        <authorList>
            <person name="Borowiak M."/>
            <person name="Alssahen M."/>
            <person name="Laemmler C."/>
            <person name="Malorny B."/>
            <person name="Hassan A."/>
            <person name="Prenger-Berninghoff E."/>
            <person name="Ploetz M."/>
            <person name="Abdulmawjood A."/>
        </authorList>
    </citation>
    <scope>NUCLEOTIDE SEQUENCE [LARGE SCALE GENOMIC DNA]</scope>
    <source>
        <strain evidence="9 10">2701</strain>
    </source>
</reference>
<keyword evidence="2 8" id="KW-0813">Transport</keyword>
<dbReference type="NCBIfam" id="NF009967">
    <property type="entry name" value="PRK13430.1"/>
    <property type="match status" value="1"/>
</dbReference>
<dbReference type="GO" id="GO:0005886">
    <property type="term" value="C:plasma membrane"/>
    <property type="evidence" value="ECO:0007669"/>
    <property type="project" value="UniProtKB-SubCell"/>
</dbReference>
<evidence type="ECO:0000313" key="9">
    <source>
        <dbReference type="EMBL" id="QJC21372.1"/>
    </source>
</evidence>
<evidence type="ECO:0000256" key="3">
    <source>
        <dbReference type="ARBA" id="ARBA00022781"/>
    </source>
</evidence>
<evidence type="ECO:0000313" key="10">
    <source>
        <dbReference type="Proteomes" id="UP000502298"/>
    </source>
</evidence>
<dbReference type="Proteomes" id="UP000502298">
    <property type="component" value="Chromosome"/>
</dbReference>
<comment type="subcellular location">
    <subcellularLocation>
        <location evidence="8">Cell membrane</location>
        <topology evidence="8">Peripheral membrane protein</topology>
    </subcellularLocation>
    <subcellularLocation>
        <location evidence="1">Membrane</location>
    </subcellularLocation>
</comment>
<proteinExistence type="inferred from homology"/>
<keyword evidence="7 8" id="KW-0066">ATP synthesis</keyword>
<evidence type="ECO:0000256" key="6">
    <source>
        <dbReference type="ARBA" id="ARBA00023196"/>
    </source>
</evidence>
<sequence>MRSGSIAALDRARDRWDAVLRNTPGMEIDSANAIFAVIDILCSYPNVIAAMEDSARGEDSRAQLAHDIFSGKVREDVVELLMGLTRDHWSENGDLPLALEYLGIHTLLVGAKQSGQLTDVEQELYVILRTLRNERGLRLTLSDTLYEPLQRAELARKVFHEYGTYTKELLARAVVRIERGRTLAQSLTRYLDLAADLDHHIVASVISAVPLTRAQEERLTKILTRTYNTAVAIHVTLNPDVIGGIRIHVGDDVIDGTLASRIAALREKFTN</sequence>
<keyword evidence="8" id="KW-1003">Cell membrane</keyword>
<comment type="similarity">
    <text evidence="8">Belongs to the ATPase delta chain family.</text>
</comment>
<keyword evidence="5 8" id="KW-0472">Membrane</keyword>
<dbReference type="RefSeq" id="WP_168917313.1">
    <property type="nucleotide sequence ID" value="NZ_CP050804.1"/>
</dbReference>
<evidence type="ECO:0000256" key="1">
    <source>
        <dbReference type="ARBA" id="ARBA00004370"/>
    </source>
</evidence>
<dbReference type="InterPro" id="IPR000711">
    <property type="entry name" value="ATPase_OSCP/dsu"/>
</dbReference>
<comment type="function">
    <text evidence="8">This protein is part of the stalk that links CF(0) to CF(1). It either transmits conformational changes from CF(0) to CF(1) or is implicated in proton conduction.</text>
</comment>
<dbReference type="InterPro" id="IPR020781">
    <property type="entry name" value="ATPase_OSCP/d_CS"/>
</dbReference>
<dbReference type="PROSITE" id="PS00389">
    <property type="entry name" value="ATPASE_DELTA"/>
    <property type="match status" value="1"/>
</dbReference>
<comment type="function">
    <text evidence="8">F(1)F(0) ATP synthase produces ATP from ADP in the presence of a proton or sodium gradient. F-type ATPases consist of two structural domains, F(1) containing the extramembraneous catalytic core and F(0) containing the membrane proton channel, linked together by a central stalk and a peripheral stalk. During catalysis, ATP synthesis in the catalytic domain of F(1) is coupled via a rotary mechanism of the central stalk subunits to proton translocation.</text>
</comment>
<keyword evidence="6 8" id="KW-0139">CF(1)</keyword>
<evidence type="ECO:0000256" key="4">
    <source>
        <dbReference type="ARBA" id="ARBA00023065"/>
    </source>
</evidence>
<keyword evidence="3 8" id="KW-0375">Hydrogen ion transport</keyword>
<evidence type="ECO:0000256" key="2">
    <source>
        <dbReference type="ARBA" id="ARBA00022448"/>
    </source>
</evidence>
<dbReference type="HAMAP" id="MF_01416">
    <property type="entry name" value="ATP_synth_delta_bact"/>
    <property type="match status" value="1"/>
</dbReference>
<dbReference type="NCBIfam" id="TIGR01145">
    <property type="entry name" value="ATP_synt_delta"/>
    <property type="match status" value="1"/>
</dbReference>
<protein>
    <recommendedName>
        <fullName evidence="8">ATP synthase subunit delta</fullName>
    </recommendedName>
    <alternativeName>
        <fullName evidence="8">ATP synthase F(1) sector subunit delta</fullName>
    </alternativeName>
    <alternativeName>
        <fullName evidence="8">F-type ATPase subunit delta</fullName>
        <shortName evidence="8">F-ATPase subunit delta</shortName>
    </alternativeName>
</protein>
<evidence type="ECO:0000256" key="7">
    <source>
        <dbReference type="ARBA" id="ARBA00023310"/>
    </source>
</evidence>
<dbReference type="KEGG" id="arca:HC352_01775"/>
<organism evidence="9 10">
    <name type="scientific">Arcanobacterium buesumense</name>
    <dbReference type="NCBI Taxonomy" id="2722751"/>
    <lineage>
        <taxon>Bacteria</taxon>
        <taxon>Bacillati</taxon>
        <taxon>Actinomycetota</taxon>
        <taxon>Actinomycetes</taxon>
        <taxon>Actinomycetales</taxon>
        <taxon>Actinomycetaceae</taxon>
        <taxon>Arcanobacterium</taxon>
    </lineage>
</organism>
<keyword evidence="4 8" id="KW-0406">Ion transport</keyword>
<name>A0A6H2EKY7_9ACTO</name>
<dbReference type="EMBL" id="CP050804">
    <property type="protein sequence ID" value="QJC21372.1"/>
    <property type="molecule type" value="Genomic_DNA"/>
</dbReference>
<dbReference type="AlphaFoldDB" id="A0A6H2EKY7"/>
<evidence type="ECO:0000256" key="5">
    <source>
        <dbReference type="ARBA" id="ARBA00023136"/>
    </source>
</evidence>
<keyword evidence="10" id="KW-1185">Reference proteome</keyword>
<accession>A0A6H2EKY7</accession>
<dbReference type="PANTHER" id="PTHR11910">
    <property type="entry name" value="ATP SYNTHASE DELTA CHAIN"/>
    <property type="match status" value="1"/>
</dbReference>
<dbReference type="Pfam" id="PF00213">
    <property type="entry name" value="OSCP"/>
    <property type="match status" value="1"/>
</dbReference>
<evidence type="ECO:0000256" key="8">
    <source>
        <dbReference type="HAMAP-Rule" id="MF_01416"/>
    </source>
</evidence>
<dbReference type="GO" id="GO:0045259">
    <property type="term" value="C:proton-transporting ATP synthase complex"/>
    <property type="evidence" value="ECO:0007669"/>
    <property type="project" value="UniProtKB-KW"/>
</dbReference>